<proteinExistence type="predicted"/>
<feature type="DNA-binding region" description="H-T-H motif" evidence="4">
    <location>
        <begin position="32"/>
        <end position="51"/>
    </location>
</feature>
<reference evidence="6 7" key="1">
    <citation type="submission" date="2018-05" db="EMBL/GenBank/DDBJ databases">
        <title>The draft genome of strain NS-104.</title>
        <authorList>
            <person name="Hang P."/>
            <person name="Jiang J."/>
        </authorList>
    </citation>
    <scope>NUCLEOTIDE SEQUENCE [LARGE SCALE GENOMIC DNA]</scope>
    <source>
        <strain evidence="6 7">NS-104</strain>
    </source>
</reference>
<dbReference type="RefSeq" id="WP_109461392.1">
    <property type="nucleotide sequence ID" value="NZ_QFBC01000018.1"/>
</dbReference>
<dbReference type="PANTHER" id="PTHR30055">
    <property type="entry name" value="HTH-TYPE TRANSCRIPTIONAL REGULATOR RUTR"/>
    <property type="match status" value="1"/>
</dbReference>
<dbReference type="OrthoDB" id="9798857at2"/>
<dbReference type="PANTHER" id="PTHR30055:SF240">
    <property type="entry name" value="HTH-TYPE TRANSCRIPTIONAL REGULATOR ACRR"/>
    <property type="match status" value="1"/>
</dbReference>
<dbReference type="Gene3D" id="1.10.357.10">
    <property type="entry name" value="Tetracycline Repressor, domain 2"/>
    <property type="match status" value="1"/>
</dbReference>
<evidence type="ECO:0000313" key="7">
    <source>
        <dbReference type="Proteomes" id="UP000245252"/>
    </source>
</evidence>
<keyword evidence="1" id="KW-0805">Transcription regulation</keyword>
<dbReference type="InterPro" id="IPR001647">
    <property type="entry name" value="HTH_TetR"/>
</dbReference>
<dbReference type="AlphaFoldDB" id="A0A2U2DIG6"/>
<evidence type="ECO:0000313" key="6">
    <source>
        <dbReference type="EMBL" id="PWE53058.1"/>
    </source>
</evidence>
<organism evidence="6 7">
    <name type="scientific">Metarhizobium album</name>
    <dbReference type="NCBI Taxonomy" id="2182425"/>
    <lineage>
        <taxon>Bacteria</taxon>
        <taxon>Pseudomonadati</taxon>
        <taxon>Pseudomonadota</taxon>
        <taxon>Alphaproteobacteria</taxon>
        <taxon>Hyphomicrobiales</taxon>
        <taxon>Rhizobiaceae</taxon>
        <taxon>Metarhizobium</taxon>
    </lineage>
</organism>
<evidence type="ECO:0000256" key="3">
    <source>
        <dbReference type="ARBA" id="ARBA00023163"/>
    </source>
</evidence>
<dbReference type="SUPFAM" id="SSF46689">
    <property type="entry name" value="Homeodomain-like"/>
    <property type="match status" value="1"/>
</dbReference>
<evidence type="ECO:0000256" key="2">
    <source>
        <dbReference type="ARBA" id="ARBA00023125"/>
    </source>
</evidence>
<dbReference type="Proteomes" id="UP000245252">
    <property type="component" value="Unassembled WGS sequence"/>
</dbReference>
<dbReference type="EMBL" id="QFBC01000018">
    <property type="protein sequence ID" value="PWE53058.1"/>
    <property type="molecule type" value="Genomic_DNA"/>
</dbReference>
<keyword evidence="3" id="KW-0804">Transcription</keyword>
<dbReference type="GO" id="GO:0000976">
    <property type="term" value="F:transcription cis-regulatory region binding"/>
    <property type="evidence" value="ECO:0007669"/>
    <property type="project" value="TreeGrafter"/>
</dbReference>
<dbReference type="InterPro" id="IPR023772">
    <property type="entry name" value="DNA-bd_HTH_TetR-type_CS"/>
</dbReference>
<dbReference type="InterPro" id="IPR050109">
    <property type="entry name" value="HTH-type_TetR-like_transc_reg"/>
</dbReference>
<name>A0A2U2DIG6_9HYPH</name>
<dbReference type="Pfam" id="PF00440">
    <property type="entry name" value="TetR_N"/>
    <property type="match status" value="1"/>
</dbReference>
<dbReference type="PROSITE" id="PS50977">
    <property type="entry name" value="HTH_TETR_2"/>
    <property type="match status" value="1"/>
</dbReference>
<dbReference type="InterPro" id="IPR009057">
    <property type="entry name" value="Homeodomain-like_sf"/>
</dbReference>
<evidence type="ECO:0000256" key="4">
    <source>
        <dbReference type="PROSITE-ProRule" id="PRU00335"/>
    </source>
</evidence>
<evidence type="ECO:0000256" key="1">
    <source>
        <dbReference type="ARBA" id="ARBA00023015"/>
    </source>
</evidence>
<comment type="caution">
    <text evidence="6">The sequence shown here is derived from an EMBL/GenBank/DDBJ whole genome shotgun (WGS) entry which is preliminary data.</text>
</comment>
<dbReference type="PROSITE" id="PS01081">
    <property type="entry name" value="HTH_TETR_1"/>
    <property type="match status" value="1"/>
</dbReference>
<keyword evidence="7" id="KW-1185">Reference proteome</keyword>
<dbReference type="GO" id="GO:0003700">
    <property type="term" value="F:DNA-binding transcription factor activity"/>
    <property type="evidence" value="ECO:0007669"/>
    <property type="project" value="TreeGrafter"/>
</dbReference>
<feature type="domain" description="HTH tetR-type" evidence="5">
    <location>
        <begin position="9"/>
        <end position="69"/>
    </location>
</feature>
<sequence length="213" mass="23838">MRRTKEDAAETARQILQAAESLFLEKGYEKVSLEEIAVAVGVTRGAIHWHFKNKQGLLLAIRDRGKEPYRKLAAELSNNTAVSVLTKINDIVSELFERLENDPRQRGLIRCMMRLDISLTESDGICGATFRRELHQTFIQIFSAVEEEVRLTAPWHAESAASVFSATIVGLLSDWALEHSTVRLSPDGQALVKMILSGLISETCCQKNSRPED</sequence>
<keyword evidence="2 4" id="KW-0238">DNA-binding</keyword>
<accession>A0A2U2DIG6</accession>
<evidence type="ECO:0000259" key="5">
    <source>
        <dbReference type="PROSITE" id="PS50977"/>
    </source>
</evidence>
<gene>
    <name evidence="6" type="ORF">DEM27_27160</name>
</gene>
<protein>
    <submittedName>
        <fullName evidence="6">TetR family transcriptional regulator</fullName>
    </submittedName>
</protein>
<dbReference type="PRINTS" id="PR00455">
    <property type="entry name" value="HTHTETR"/>
</dbReference>